<evidence type="ECO:0000313" key="2">
    <source>
        <dbReference type="Proteomes" id="UP000827976"/>
    </source>
</evidence>
<protein>
    <submittedName>
        <fullName evidence="1">Uncharacterized protein</fullName>
    </submittedName>
</protein>
<gene>
    <name evidence="1" type="ORF">IHE45_12G068500</name>
</gene>
<proteinExistence type="predicted"/>
<evidence type="ECO:0000313" key="1">
    <source>
        <dbReference type="EMBL" id="KAH7667573.1"/>
    </source>
</evidence>
<keyword evidence="2" id="KW-1185">Reference proteome</keyword>
<accession>A0ACB7V2U4</accession>
<organism evidence="1 2">
    <name type="scientific">Dioscorea alata</name>
    <name type="common">Purple yam</name>
    <dbReference type="NCBI Taxonomy" id="55571"/>
    <lineage>
        <taxon>Eukaryota</taxon>
        <taxon>Viridiplantae</taxon>
        <taxon>Streptophyta</taxon>
        <taxon>Embryophyta</taxon>
        <taxon>Tracheophyta</taxon>
        <taxon>Spermatophyta</taxon>
        <taxon>Magnoliopsida</taxon>
        <taxon>Liliopsida</taxon>
        <taxon>Dioscoreales</taxon>
        <taxon>Dioscoreaceae</taxon>
        <taxon>Dioscorea</taxon>
    </lineage>
</organism>
<reference evidence="2" key="1">
    <citation type="journal article" date="2022" name="Nat. Commun.">
        <title>Chromosome evolution and the genetic basis of agronomically important traits in greater yam.</title>
        <authorList>
            <person name="Bredeson J.V."/>
            <person name="Lyons J.B."/>
            <person name="Oniyinde I.O."/>
            <person name="Okereke N.R."/>
            <person name="Kolade O."/>
            <person name="Nnabue I."/>
            <person name="Nwadili C.O."/>
            <person name="Hribova E."/>
            <person name="Parker M."/>
            <person name="Nwogha J."/>
            <person name="Shu S."/>
            <person name="Carlson J."/>
            <person name="Kariba R."/>
            <person name="Muthemba S."/>
            <person name="Knop K."/>
            <person name="Barton G.J."/>
            <person name="Sherwood A.V."/>
            <person name="Lopez-Montes A."/>
            <person name="Asiedu R."/>
            <person name="Jamnadass R."/>
            <person name="Muchugi A."/>
            <person name="Goodstein D."/>
            <person name="Egesi C.N."/>
            <person name="Featherston J."/>
            <person name="Asfaw A."/>
            <person name="Simpson G.G."/>
            <person name="Dolezel J."/>
            <person name="Hendre P.S."/>
            <person name="Van Deynze A."/>
            <person name="Kumar P.L."/>
            <person name="Obidiegwu J.E."/>
            <person name="Bhattacharjee R."/>
            <person name="Rokhsar D.S."/>
        </authorList>
    </citation>
    <scope>NUCLEOTIDE SEQUENCE [LARGE SCALE GENOMIC DNA]</scope>
    <source>
        <strain evidence="2">cv. TDa95/00328</strain>
    </source>
</reference>
<comment type="caution">
    <text evidence="1">The sequence shown here is derived from an EMBL/GenBank/DDBJ whole genome shotgun (WGS) entry which is preliminary data.</text>
</comment>
<sequence length="103" mass="11346">MPTLTLSSIPSPVFSLLIVNLNCSRIAFQVGCLYLSLVFLASRGTLIWTMTSIRLPASTCPDWEGEQGDIFSLKGHGVALHPWVSITTMCSKIIYSAKEKQEQ</sequence>
<dbReference type="Proteomes" id="UP000827976">
    <property type="component" value="Chromosome 12"/>
</dbReference>
<dbReference type="EMBL" id="CM037022">
    <property type="protein sequence ID" value="KAH7667573.1"/>
    <property type="molecule type" value="Genomic_DNA"/>
</dbReference>
<name>A0ACB7V2U4_DIOAL</name>